<evidence type="ECO:0000313" key="3">
    <source>
        <dbReference type="Proteomes" id="UP001431572"/>
    </source>
</evidence>
<reference evidence="1" key="1">
    <citation type="journal article" date="2024" name="Nature">
        <title>Anoxygenic phototroph of the Chloroflexota uses a type I reaction centre.</title>
        <authorList>
            <person name="Tsuji J.M."/>
            <person name="Shaw N.A."/>
            <person name="Nagashima S."/>
            <person name="Venkiteswaran J.J."/>
            <person name="Schiff S.L."/>
            <person name="Watanabe T."/>
            <person name="Fukui M."/>
            <person name="Hanada S."/>
            <person name="Tank M."/>
            <person name="Neufeld J.D."/>
        </authorList>
    </citation>
    <scope>NUCLEOTIDE SEQUENCE</scope>
    <source>
        <strain evidence="1">L227-S17</strain>
    </source>
</reference>
<dbReference type="SUPFAM" id="SSF46689">
    <property type="entry name" value="Homeodomain-like"/>
    <property type="match status" value="1"/>
</dbReference>
<dbReference type="Pfam" id="PF01527">
    <property type="entry name" value="HTH_Tnp_1"/>
    <property type="match status" value="1"/>
</dbReference>
<dbReference type="EMBL" id="CP128399">
    <property type="protein sequence ID" value="WJW66003.1"/>
    <property type="molecule type" value="Genomic_DNA"/>
</dbReference>
<dbReference type="InterPro" id="IPR009057">
    <property type="entry name" value="Homeodomain-like_sf"/>
</dbReference>
<keyword evidence="3" id="KW-1185">Reference proteome</keyword>
<protein>
    <submittedName>
        <fullName evidence="1">Transposase</fullName>
    </submittedName>
</protein>
<name>A0ABY9AYK6_9CHLR</name>
<accession>A0ABY9AYK6</accession>
<dbReference type="InterPro" id="IPR002514">
    <property type="entry name" value="Transposase_8"/>
</dbReference>
<proteinExistence type="predicted"/>
<dbReference type="InterPro" id="IPR036388">
    <property type="entry name" value="WH-like_DNA-bd_sf"/>
</dbReference>
<sequence>MTTPRKKYSPTFKAQIVQELLKEEQTLTQIASKHGVHPTQLRRWREAALTAMPANFADEAQFQKHLAAINEQHDKEKEKLYAEIGKLTIQLNWLKKKVESVGISTEPSEPGRTGRK</sequence>
<dbReference type="EMBL" id="CP128400">
    <property type="protein sequence ID" value="WJW69046.1"/>
    <property type="molecule type" value="Genomic_DNA"/>
</dbReference>
<evidence type="ECO:0000313" key="1">
    <source>
        <dbReference type="EMBL" id="WJW66003.1"/>
    </source>
</evidence>
<dbReference type="Gene3D" id="1.10.10.10">
    <property type="entry name" value="Winged helix-like DNA-binding domain superfamily/Winged helix DNA-binding domain"/>
    <property type="match status" value="1"/>
</dbReference>
<organism evidence="1 3">
    <name type="scientific">Candidatus Chlorohelix allophototropha</name>
    <dbReference type="NCBI Taxonomy" id="3003348"/>
    <lineage>
        <taxon>Bacteria</taxon>
        <taxon>Bacillati</taxon>
        <taxon>Chloroflexota</taxon>
        <taxon>Chloroflexia</taxon>
        <taxon>Candidatus Chloroheliales</taxon>
        <taxon>Candidatus Chloroheliaceae</taxon>
        <taxon>Candidatus Chlorohelix</taxon>
    </lineage>
</organism>
<dbReference type="Proteomes" id="UP001431572">
    <property type="component" value="Chromosome 2"/>
</dbReference>
<dbReference type="Proteomes" id="UP001431572">
    <property type="component" value="Chromosome 1"/>
</dbReference>
<evidence type="ECO:0000313" key="2">
    <source>
        <dbReference type="EMBL" id="WJW69046.1"/>
    </source>
</evidence>
<gene>
    <name evidence="1" type="ORF">OZ401_001785</name>
    <name evidence="2" type="ORF">OZ401_002638</name>
</gene>